<dbReference type="SUPFAM" id="SSF58104">
    <property type="entry name" value="Methyl-accepting chemotaxis protein (MCP) signaling domain"/>
    <property type="match status" value="1"/>
</dbReference>
<evidence type="ECO:0000256" key="3">
    <source>
        <dbReference type="SAM" id="MobiDB-lite"/>
    </source>
</evidence>
<dbReference type="GO" id="GO:0007165">
    <property type="term" value="P:signal transduction"/>
    <property type="evidence" value="ECO:0007669"/>
    <property type="project" value="UniProtKB-KW"/>
</dbReference>
<dbReference type="AlphaFoldDB" id="A0A2S9X5W8"/>
<feature type="domain" description="Methyl-accepting transducer" evidence="4">
    <location>
        <begin position="90"/>
        <end position="331"/>
    </location>
</feature>
<evidence type="ECO:0000313" key="6">
    <source>
        <dbReference type="Proteomes" id="UP000239469"/>
    </source>
</evidence>
<evidence type="ECO:0000256" key="2">
    <source>
        <dbReference type="PROSITE-ProRule" id="PRU00284"/>
    </source>
</evidence>
<dbReference type="OrthoDB" id="3288815at2"/>
<dbReference type="GO" id="GO:0016020">
    <property type="term" value="C:membrane"/>
    <property type="evidence" value="ECO:0007669"/>
    <property type="project" value="InterPro"/>
</dbReference>
<evidence type="ECO:0000313" key="5">
    <source>
        <dbReference type="EMBL" id="PRP71083.1"/>
    </source>
</evidence>
<accession>A0A2S9X5W8</accession>
<dbReference type="InterPro" id="IPR004089">
    <property type="entry name" value="MCPsignal_dom"/>
</dbReference>
<dbReference type="PROSITE" id="PS50111">
    <property type="entry name" value="CHEMOTAXIS_TRANSDUC_2"/>
    <property type="match status" value="1"/>
</dbReference>
<dbReference type="RefSeq" id="WP_106076560.1">
    <property type="nucleotide sequence ID" value="NZ_MTBD01000020.1"/>
</dbReference>
<dbReference type="PANTHER" id="PTHR32089">
    <property type="entry name" value="METHYL-ACCEPTING CHEMOTAXIS PROTEIN MCPB"/>
    <property type="match status" value="1"/>
</dbReference>
<dbReference type="Proteomes" id="UP000239469">
    <property type="component" value="Unassembled WGS sequence"/>
</dbReference>
<comment type="caution">
    <text evidence="5">The sequence shown here is derived from an EMBL/GenBank/DDBJ whole genome shotgun (WGS) entry which is preliminary data.</text>
</comment>
<dbReference type="Pfam" id="PF00015">
    <property type="entry name" value="MCPsignal"/>
    <property type="match status" value="1"/>
</dbReference>
<sequence length="382" mass="40663">MNNRGKALFIMVGLCVLAALATAFVSPWLGWLLASASGLALLAFHPLAPTAANESAAQAIHIQTTTPGDDSLELLEQVLQRWAGNLQLVIEQSASGGNQLAGTLTAIANGLHATVEAARSSSDDIGSDSLDQMVRDAGLRSQEISAVLSEIIGHRQQLVEEVSRLATFSSELLGMADQVGRISNQTNLLALNASIEAARAGEAGRGFAVVADEVRKLSQQSEQTGKQMAEKVVEINSALEQTRQTTTSLGSQDSDKGNNALGLLEASVRDFSAAAEQLAQINQRMQAEGAQVERELHASLIALQFQDRVSQIVQHVASDLERMQAHLKAVSQARRAGEAPPTIKPQEWLRQLESTYTTLEQAALHKGQGSKPAASSGDVDFF</sequence>
<evidence type="ECO:0000256" key="1">
    <source>
        <dbReference type="ARBA" id="ARBA00023224"/>
    </source>
</evidence>
<keyword evidence="1 2" id="KW-0807">Transducer</keyword>
<protein>
    <recommendedName>
        <fullName evidence="4">Methyl-accepting transducer domain-containing protein</fullName>
    </recommendedName>
</protein>
<evidence type="ECO:0000259" key="4">
    <source>
        <dbReference type="PROSITE" id="PS50111"/>
    </source>
</evidence>
<dbReference type="Gene3D" id="1.10.287.950">
    <property type="entry name" value="Methyl-accepting chemotaxis protein"/>
    <property type="match status" value="1"/>
</dbReference>
<dbReference type="SMART" id="SM00283">
    <property type="entry name" value="MA"/>
    <property type="match status" value="1"/>
</dbReference>
<proteinExistence type="predicted"/>
<organism evidence="5 6">
    <name type="scientific">Chromobacterium amazonense</name>
    <dbReference type="NCBI Taxonomy" id="1382803"/>
    <lineage>
        <taxon>Bacteria</taxon>
        <taxon>Pseudomonadati</taxon>
        <taxon>Pseudomonadota</taxon>
        <taxon>Betaproteobacteria</taxon>
        <taxon>Neisseriales</taxon>
        <taxon>Chromobacteriaceae</taxon>
        <taxon>Chromobacterium</taxon>
    </lineage>
</organism>
<gene>
    <name evidence="5" type="ORF">BUE93_09010</name>
</gene>
<dbReference type="EMBL" id="MTBD01000020">
    <property type="protein sequence ID" value="PRP71083.1"/>
    <property type="molecule type" value="Genomic_DNA"/>
</dbReference>
<name>A0A2S9X5W8_9NEIS</name>
<feature type="region of interest" description="Disordered" evidence="3">
    <location>
        <begin position="363"/>
        <end position="382"/>
    </location>
</feature>
<reference evidence="5 6" key="1">
    <citation type="submission" date="2017-01" db="EMBL/GenBank/DDBJ databases">
        <title>New insights into the genetic diversity of Chromobacterium isolated from tropical freshwater lake.</title>
        <authorList>
            <person name="Santos A.B."/>
            <person name="Nascimento A.M."/>
            <person name="Da Silva P.C."/>
        </authorList>
    </citation>
    <scope>NUCLEOTIDE SEQUENCE [LARGE SCALE GENOMIC DNA]</scope>
    <source>
        <strain evidence="5 6">56AF</strain>
    </source>
</reference>
<dbReference type="PANTHER" id="PTHR32089:SF112">
    <property type="entry name" value="LYSOZYME-LIKE PROTEIN-RELATED"/>
    <property type="match status" value="1"/>
</dbReference>